<dbReference type="GeneID" id="94842828"/>
<feature type="region of interest" description="Disordered" evidence="1">
    <location>
        <begin position="253"/>
        <end position="318"/>
    </location>
</feature>
<accession>A0A1J4JRR6</accession>
<dbReference type="OrthoDB" id="10650280at2759"/>
<dbReference type="VEuPathDB" id="TrichDB:TRFO_31769"/>
<feature type="compositionally biased region" description="Acidic residues" evidence="1">
    <location>
        <begin position="255"/>
        <end position="265"/>
    </location>
</feature>
<evidence type="ECO:0000313" key="2">
    <source>
        <dbReference type="EMBL" id="OHT01442.1"/>
    </source>
</evidence>
<organism evidence="2 3">
    <name type="scientific">Tritrichomonas foetus</name>
    <dbReference type="NCBI Taxonomy" id="1144522"/>
    <lineage>
        <taxon>Eukaryota</taxon>
        <taxon>Metamonada</taxon>
        <taxon>Parabasalia</taxon>
        <taxon>Tritrichomonadida</taxon>
        <taxon>Tritrichomonadidae</taxon>
        <taxon>Tritrichomonas</taxon>
    </lineage>
</organism>
<feature type="compositionally biased region" description="Low complexity" evidence="1">
    <location>
        <begin position="276"/>
        <end position="291"/>
    </location>
</feature>
<dbReference type="Proteomes" id="UP000179807">
    <property type="component" value="Unassembled WGS sequence"/>
</dbReference>
<dbReference type="AlphaFoldDB" id="A0A1J4JRR6"/>
<feature type="region of interest" description="Disordered" evidence="1">
    <location>
        <begin position="762"/>
        <end position="784"/>
    </location>
</feature>
<evidence type="ECO:0000256" key="1">
    <source>
        <dbReference type="SAM" id="MobiDB-lite"/>
    </source>
</evidence>
<dbReference type="EMBL" id="MLAK01000912">
    <property type="protein sequence ID" value="OHT01442.1"/>
    <property type="molecule type" value="Genomic_DNA"/>
</dbReference>
<proteinExistence type="predicted"/>
<dbReference type="RefSeq" id="XP_068354578.1">
    <property type="nucleotide sequence ID" value="XM_068508124.1"/>
</dbReference>
<name>A0A1J4JRR6_9EUKA</name>
<protein>
    <submittedName>
        <fullName evidence="2">Uncharacterized protein</fullName>
    </submittedName>
</protein>
<sequence>MDDKKTTTEIVQNILSKQIQHSFSIALDREHADKRYCLLSGPILQIVDPNRLKPNLYVFLPDWNLSSRKSKGHRTIVLEFKKPDEQKIIKMKSKNIKTVDGWLKRMMKAVDELSLVKIRFANHHARVNKDGTFLQCTVQMSNDAVRIIVNEKVHLDVPRFPESRCFPNLNDFSKVHIYRENHMVATIKCKSNEQANKMLVELNVLPEDLKTIPSTFLETTTIPDISDSAFDEMSSGSSLASSSSQFLDAVLAVGGEEEEEEEEENLPGNIDDNNDENATNKKNNSSTKTNNGKVAFQIPNSNRNANKNGKKKRKNTVSGISFDILMEQRMEKINDLPRNDKHPDSSEIAVEITKKFDIYKSSKKTPIINVEKYSSQDDVPPFEFPDLPFLKEIKRYTSEDEKVKLKRLEAHTINTEYYPTKVFESLPEEIQNKLKEMKFVPLETTVNNFSIFMEQLKNTAEIDLPAVATGIFLNGRKYTCEKMAEKLIDLHFSIDGIRKPLRKYKIKDQYDFYTFFSTIYSRNLASFFFEALYNQPHFRKNNYYPDAIMQVDGICKNLSHASSKENSQPLTKQYPKRPNIPYETFCSPHVTLAEMVPIFQSKYKLTWIKQNSYETPSEFSMIIAAVIMPIGSTLNDKALYDVLYNGKYDITYDVFLSSSRRLDESIKGYIDRRKNASKHEKIIRTLITLIVNNQLVTALLNFASEANVPSKNLQEWVLCINELLKLNTSFTPECLKTKSLYSDVKNDLDKILNRNPVIAPKEIDDTAQSTEIPTDTETKDVKNS</sequence>
<gene>
    <name evidence="2" type="ORF">TRFO_31769</name>
</gene>
<keyword evidence="3" id="KW-1185">Reference proteome</keyword>
<feature type="compositionally biased region" description="Polar residues" evidence="1">
    <location>
        <begin position="766"/>
        <end position="775"/>
    </location>
</feature>
<evidence type="ECO:0000313" key="3">
    <source>
        <dbReference type="Proteomes" id="UP000179807"/>
    </source>
</evidence>
<reference evidence="2" key="1">
    <citation type="submission" date="2016-10" db="EMBL/GenBank/DDBJ databases">
        <authorList>
            <person name="Benchimol M."/>
            <person name="Almeida L.G."/>
            <person name="Vasconcelos A.T."/>
            <person name="Perreira-Neves A."/>
            <person name="Rosa I.A."/>
            <person name="Tasca T."/>
            <person name="Bogo M.R."/>
            <person name="de Souza W."/>
        </authorList>
    </citation>
    <scope>NUCLEOTIDE SEQUENCE [LARGE SCALE GENOMIC DNA]</scope>
    <source>
        <strain evidence="2">K</strain>
    </source>
</reference>
<comment type="caution">
    <text evidence="2">The sequence shown here is derived from an EMBL/GenBank/DDBJ whole genome shotgun (WGS) entry which is preliminary data.</text>
</comment>